<dbReference type="Proteomes" id="UP000265520">
    <property type="component" value="Unassembled WGS sequence"/>
</dbReference>
<proteinExistence type="predicted"/>
<feature type="non-terminal residue" evidence="2">
    <location>
        <position position="1"/>
    </location>
</feature>
<dbReference type="EMBL" id="LXQA010416677">
    <property type="protein sequence ID" value="MCI50438.1"/>
    <property type="molecule type" value="Genomic_DNA"/>
</dbReference>
<dbReference type="AlphaFoldDB" id="A0A392SNH8"/>
<feature type="non-terminal residue" evidence="2">
    <location>
        <position position="99"/>
    </location>
</feature>
<sequence length="99" mass="10885">GLQPTFLLSCFISGLSPEIRREVFALQPITLIQAASLARLQEEKFADARRAYRQKGILSPTPLNQIPPLPTPKPPLALLPPPPKPSNTNFKRLTSAEMA</sequence>
<comment type="caution">
    <text evidence="2">The sequence shown here is derived from an EMBL/GenBank/DDBJ whole genome shotgun (WGS) entry which is preliminary data.</text>
</comment>
<reference evidence="2 3" key="1">
    <citation type="journal article" date="2018" name="Front. Plant Sci.">
        <title>Red Clover (Trifolium pratense) and Zigzag Clover (T. medium) - A Picture of Genomic Similarities and Differences.</title>
        <authorList>
            <person name="Dluhosova J."/>
            <person name="Istvanek J."/>
            <person name="Nedelnik J."/>
            <person name="Repkova J."/>
        </authorList>
    </citation>
    <scope>NUCLEOTIDE SEQUENCE [LARGE SCALE GENOMIC DNA]</scope>
    <source>
        <strain evidence="3">cv. 10/8</strain>
        <tissue evidence="2">Leaf</tissue>
    </source>
</reference>
<evidence type="ECO:0000256" key="1">
    <source>
        <dbReference type="SAM" id="MobiDB-lite"/>
    </source>
</evidence>
<evidence type="ECO:0000313" key="3">
    <source>
        <dbReference type="Proteomes" id="UP000265520"/>
    </source>
</evidence>
<organism evidence="2 3">
    <name type="scientific">Trifolium medium</name>
    <dbReference type="NCBI Taxonomy" id="97028"/>
    <lineage>
        <taxon>Eukaryota</taxon>
        <taxon>Viridiplantae</taxon>
        <taxon>Streptophyta</taxon>
        <taxon>Embryophyta</taxon>
        <taxon>Tracheophyta</taxon>
        <taxon>Spermatophyta</taxon>
        <taxon>Magnoliopsida</taxon>
        <taxon>eudicotyledons</taxon>
        <taxon>Gunneridae</taxon>
        <taxon>Pentapetalae</taxon>
        <taxon>rosids</taxon>
        <taxon>fabids</taxon>
        <taxon>Fabales</taxon>
        <taxon>Fabaceae</taxon>
        <taxon>Papilionoideae</taxon>
        <taxon>50 kb inversion clade</taxon>
        <taxon>NPAAA clade</taxon>
        <taxon>Hologalegina</taxon>
        <taxon>IRL clade</taxon>
        <taxon>Trifolieae</taxon>
        <taxon>Trifolium</taxon>
    </lineage>
</organism>
<evidence type="ECO:0000313" key="2">
    <source>
        <dbReference type="EMBL" id="MCI50438.1"/>
    </source>
</evidence>
<keyword evidence="3" id="KW-1185">Reference proteome</keyword>
<feature type="compositionally biased region" description="Pro residues" evidence="1">
    <location>
        <begin position="65"/>
        <end position="85"/>
    </location>
</feature>
<accession>A0A392SNH8</accession>
<protein>
    <submittedName>
        <fullName evidence="2">Uncharacterized protein</fullName>
    </submittedName>
</protein>
<feature type="region of interest" description="Disordered" evidence="1">
    <location>
        <begin position="57"/>
        <end position="99"/>
    </location>
</feature>
<name>A0A392SNH8_9FABA</name>